<sequence>MLNVRDMLRLLTDNYNKSPQSNIGKLLSIINDQLNDLLQTLDTMEKWRDIDLAEGTTLDGIGQNVAQPRGAASDQVYRILIKTKIARNLSRGDINTVIRVIALAVKAEYSEIEIQEKYTETLEPEPAAISLLRLPLSRISDSEIDLRQFARIIQRTVAAGVRVDAVELQGTFSLASGDELELDMAVGFADIDQTTGGTLGAVFTPSVETELPI</sequence>
<keyword evidence="2" id="KW-1185">Reference proteome</keyword>
<name>A0ABT2UKG1_9BACL</name>
<dbReference type="RefSeq" id="WP_262685353.1">
    <property type="nucleotide sequence ID" value="NZ_JAOQIO010000077.1"/>
</dbReference>
<evidence type="ECO:0000313" key="2">
    <source>
        <dbReference type="Proteomes" id="UP001652445"/>
    </source>
</evidence>
<proteinExistence type="predicted"/>
<dbReference type="Proteomes" id="UP001652445">
    <property type="component" value="Unassembled WGS sequence"/>
</dbReference>
<protein>
    <recommendedName>
        <fullName evidence="3">DUF2612 domain-containing protein</fullName>
    </recommendedName>
</protein>
<dbReference type="EMBL" id="JAOQIO010000077">
    <property type="protein sequence ID" value="MCU6794154.1"/>
    <property type="molecule type" value="Genomic_DNA"/>
</dbReference>
<comment type="caution">
    <text evidence="1">The sequence shown here is derived from an EMBL/GenBank/DDBJ whole genome shotgun (WGS) entry which is preliminary data.</text>
</comment>
<evidence type="ECO:0000313" key="1">
    <source>
        <dbReference type="EMBL" id="MCU6794154.1"/>
    </source>
</evidence>
<accession>A0ABT2UKG1</accession>
<gene>
    <name evidence="1" type="ORF">OB236_18785</name>
</gene>
<evidence type="ECO:0008006" key="3">
    <source>
        <dbReference type="Google" id="ProtNLM"/>
    </source>
</evidence>
<reference evidence="1 2" key="1">
    <citation type="submission" date="2022-09" db="EMBL/GenBank/DDBJ databases">
        <authorList>
            <person name="Han X.L."/>
            <person name="Wang Q."/>
            <person name="Lu T."/>
        </authorList>
    </citation>
    <scope>NUCLEOTIDE SEQUENCE [LARGE SCALE GENOMIC DNA]</scope>
    <source>
        <strain evidence="1 2">WQ 127069</strain>
    </source>
</reference>
<organism evidence="1 2">
    <name type="scientific">Paenibacillus baimaensis</name>
    <dbReference type="NCBI Taxonomy" id="2982185"/>
    <lineage>
        <taxon>Bacteria</taxon>
        <taxon>Bacillati</taxon>
        <taxon>Bacillota</taxon>
        <taxon>Bacilli</taxon>
        <taxon>Bacillales</taxon>
        <taxon>Paenibacillaceae</taxon>
        <taxon>Paenibacillus</taxon>
    </lineage>
</organism>